<dbReference type="RefSeq" id="WP_091934708.1">
    <property type="nucleotide sequence ID" value="NZ_FOUJ01000002.1"/>
</dbReference>
<dbReference type="AlphaFoldDB" id="A0A1I4QVX1"/>
<name>A0A1I4QVX1_9EURY</name>
<organism evidence="2 3">
    <name type="scientific">Methanolobus profundi</name>
    <dbReference type="NCBI Taxonomy" id="487685"/>
    <lineage>
        <taxon>Archaea</taxon>
        <taxon>Methanobacteriati</taxon>
        <taxon>Methanobacteriota</taxon>
        <taxon>Stenosarchaea group</taxon>
        <taxon>Methanomicrobia</taxon>
        <taxon>Methanosarcinales</taxon>
        <taxon>Methanosarcinaceae</taxon>
        <taxon>Methanolobus</taxon>
    </lineage>
</organism>
<keyword evidence="3" id="KW-1185">Reference proteome</keyword>
<feature type="domain" description="Prenylated flavin chaperone LpdD-like" evidence="1">
    <location>
        <begin position="9"/>
        <end position="112"/>
    </location>
</feature>
<proteinExistence type="predicted"/>
<dbReference type="InterPro" id="IPR048844">
    <property type="entry name" value="LpdD_chaperone-like"/>
</dbReference>
<protein>
    <recommendedName>
        <fullName evidence="1">Prenylated flavin chaperone LpdD-like domain-containing protein</fullName>
    </recommendedName>
</protein>
<evidence type="ECO:0000313" key="2">
    <source>
        <dbReference type="EMBL" id="SFM44161.1"/>
    </source>
</evidence>
<sequence length="119" mass="12679">MYQIKKIAGRASLILDWKKVGDDHIACLTGGAEHVGAVAVGFYDKGSGRASSSVITSPGHRETDIAMAGAKVISETCKATSVFIVGIHLENITKDEIEEIVSVSDEMIDELSVIIKEGF</sequence>
<accession>A0A1I4QVX1</accession>
<evidence type="ECO:0000259" key="1">
    <source>
        <dbReference type="Pfam" id="PF21758"/>
    </source>
</evidence>
<dbReference type="OrthoDB" id="147150at2157"/>
<dbReference type="STRING" id="487685.SAMN04488696_1224"/>
<dbReference type="Proteomes" id="UP000198535">
    <property type="component" value="Unassembled WGS sequence"/>
</dbReference>
<dbReference type="EMBL" id="FOUJ01000002">
    <property type="protein sequence ID" value="SFM44161.1"/>
    <property type="molecule type" value="Genomic_DNA"/>
</dbReference>
<dbReference type="Pfam" id="PF21758">
    <property type="entry name" value="PAC_bac"/>
    <property type="match status" value="1"/>
</dbReference>
<reference evidence="3" key="1">
    <citation type="submission" date="2016-10" db="EMBL/GenBank/DDBJ databases">
        <authorList>
            <person name="Varghese N."/>
            <person name="Submissions S."/>
        </authorList>
    </citation>
    <scope>NUCLEOTIDE SEQUENCE [LARGE SCALE GENOMIC DNA]</scope>
    <source>
        <strain evidence="3">Mob M</strain>
    </source>
</reference>
<gene>
    <name evidence="2" type="ORF">SAMN04488696_1224</name>
</gene>
<evidence type="ECO:0000313" key="3">
    <source>
        <dbReference type="Proteomes" id="UP000198535"/>
    </source>
</evidence>